<accession>A0ABD5E5Q7</accession>
<evidence type="ECO:0000256" key="2">
    <source>
        <dbReference type="ARBA" id="ARBA00022723"/>
    </source>
</evidence>
<dbReference type="SMART" id="SM00558">
    <property type="entry name" value="JmjC"/>
    <property type="match status" value="1"/>
</dbReference>
<evidence type="ECO:0000313" key="5">
    <source>
        <dbReference type="EMBL" id="MDT0416755.1"/>
    </source>
</evidence>
<evidence type="ECO:0000256" key="1">
    <source>
        <dbReference type="ARBA" id="ARBA00001954"/>
    </source>
</evidence>
<reference evidence="6" key="1">
    <citation type="submission" date="2023-07" db="EMBL/GenBank/DDBJ databases">
        <title>30 novel species of actinomycetes from the DSMZ collection.</title>
        <authorList>
            <person name="Nouioui I."/>
        </authorList>
    </citation>
    <scope>NUCLEOTIDE SEQUENCE [LARGE SCALE GENOMIC DNA]</scope>
    <source>
        <strain evidence="6">DSM 41982</strain>
    </source>
</reference>
<evidence type="ECO:0000259" key="4">
    <source>
        <dbReference type="PROSITE" id="PS51184"/>
    </source>
</evidence>
<proteinExistence type="predicted"/>
<dbReference type="PANTHER" id="PTHR13096:SF8">
    <property type="entry name" value="RIBOSOMAL OXYGENASE 1"/>
    <property type="match status" value="1"/>
</dbReference>
<dbReference type="PROSITE" id="PS51184">
    <property type="entry name" value="JMJC"/>
    <property type="match status" value="1"/>
</dbReference>
<comment type="caution">
    <text evidence="5">The sequence shown here is derived from an EMBL/GenBank/DDBJ whole genome shotgun (WGS) entry which is preliminary data.</text>
</comment>
<dbReference type="InterPro" id="IPR003347">
    <property type="entry name" value="JmjC_dom"/>
</dbReference>
<dbReference type="Pfam" id="PF08007">
    <property type="entry name" value="JmjC_2"/>
    <property type="match status" value="1"/>
</dbReference>
<dbReference type="PANTHER" id="PTHR13096">
    <property type="entry name" value="MINA53 MYC INDUCED NUCLEAR ANTIGEN"/>
    <property type="match status" value="1"/>
</dbReference>
<gene>
    <name evidence="5" type="ORF">RM574_14785</name>
</gene>
<sequence length="395" mass="42368">MVRDAGVRTDSGVLESRLTGLGREEFAREVWGRLPSLTRGAGDFSDIFSSAAVDELVSRRGLRTPFLRVAKDGATLPEPSFTAPGGVGATIADQLDDTALWRAFADGATLVLQALHRTWEPVGTFTSRLATELGHPVQANAYVTPPQNQGFDAHYDVHDVFVLQITGTKRWLIHEPVVTAPTREQPWTGHRAAVAEAASGAPVLDTVLEPGDVLYLPRGWLHSAVAQGAVSVHLTLGVHPWTRHALAVQLAETALAALREDPAMRTSLPLGVDGPEGELDEVRARLVAALTTADPAPLFARTRRGQGRPAPLGPLAQIAALDALTDDTHVRLREALEPRLNGQRLWTRAGWLDLTPADLPAVHQLLDGEAHATRDLGPALVRRLLRAGVLVPAAP</sequence>
<organism evidence="5 6">
    <name type="scientific">Streptomyces evansiae</name>
    <dbReference type="NCBI Taxonomy" id="3075535"/>
    <lineage>
        <taxon>Bacteria</taxon>
        <taxon>Bacillati</taxon>
        <taxon>Actinomycetota</taxon>
        <taxon>Actinomycetes</taxon>
        <taxon>Kitasatosporales</taxon>
        <taxon>Streptomycetaceae</taxon>
        <taxon>Streptomyces</taxon>
    </lineage>
</organism>
<dbReference type="SUPFAM" id="SSF51197">
    <property type="entry name" value="Clavaminate synthase-like"/>
    <property type="match status" value="1"/>
</dbReference>
<dbReference type="EMBL" id="JAVRER010000020">
    <property type="protein sequence ID" value="MDT0416755.1"/>
    <property type="molecule type" value="Genomic_DNA"/>
</dbReference>
<dbReference type="GO" id="GO:0046872">
    <property type="term" value="F:metal ion binding"/>
    <property type="evidence" value="ECO:0007669"/>
    <property type="project" value="UniProtKB-KW"/>
</dbReference>
<evidence type="ECO:0000256" key="3">
    <source>
        <dbReference type="ARBA" id="ARBA00023004"/>
    </source>
</evidence>
<evidence type="ECO:0000313" key="6">
    <source>
        <dbReference type="Proteomes" id="UP001183607"/>
    </source>
</evidence>
<protein>
    <submittedName>
        <fullName evidence="5">Cupin domain-containing protein</fullName>
    </submittedName>
</protein>
<dbReference type="InterPro" id="IPR039994">
    <property type="entry name" value="NO66-like"/>
</dbReference>
<name>A0ABD5E5Q7_9ACTN</name>
<dbReference type="Gene3D" id="2.60.120.650">
    <property type="entry name" value="Cupin"/>
    <property type="match status" value="1"/>
</dbReference>
<dbReference type="RefSeq" id="WP_093853246.1">
    <property type="nucleotide sequence ID" value="NZ_JAVRER010000020.1"/>
</dbReference>
<keyword evidence="2" id="KW-0479">Metal-binding</keyword>
<comment type="cofactor">
    <cofactor evidence="1">
        <name>Fe(2+)</name>
        <dbReference type="ChEBI" id="CHEBI:29033"/>
    </cofactor>
</comment>
<feature type="domain" description="JmjC" evidence="4">
    <location>
        <begin position="107"/>
        <end position="255"/>
    </location>
</feature>
<dbReference type="Proteomes" id="UP001183607">
    <property type="component" value="Unassembled WGS sequence"/>
</dbReference>
<dbReference type="AlphaFoldDB" id="A0ABD5E5Q7"/>
<keyword evidence="3" id="KW-0408">Iron</keyword>